<sequence length="595" mass="63872">MLAAGDRDCGRRTASDGAFVPTELLAGECGFFFEDLLAGGFVFSVPLPGVKYNEANESELSLNGEDTGIEGNDEADPNRRTEPEGNPKLDESCSDEADDDEDGGVVLEKKSHQRSLRWLGFDSDVGRRVDSRAGNTGGMNNGDGIVWLEIFNPIGNRIPLRVSGFDLMMEESLRMITERMALELFPHVDSTGVPNTTSTVRVSESAGFSNTVSSVKVSEAENGLVSPDVDGSSQCHAGVASQGTITMDQGHLSRVDEVENPGSSRVPSLVGEIGRLNDPMMVEVAVCRLENMVREPSIFAPAVAGDANAFVRVTAMHVTENRRDQTVANDGLPRAGIRNGGRKRQRFAWREKRKAVDDGVNANDGTAIRVQSCKKEGNHLLLQDQNCKLLKNKDGEAEIIGGRASKDVAGSEGPSNQVNLGTEVPNASVKEAANHMPAIHVKQTNVLHAEGASNDDSVLHHTHSKEAQPSPFNEREDNTVVDPITTIPGSGSGTVLRTDVGSVEVSFSELERVDAMLAGEAINETFSQVRSKRGKSNRSKEADATLNERPATESRRGRGRPGNDQAAKGVCHSLLKAIPKLVSDETSKDLDAMPI</sequence>
<dbReference type="AlphaFoldDB" id="A0A9Q0L0N5"/>
<feature type="region of interest" description="Disordered" evidence="1">
    <location>
        <begin position="456"/>
        <end position="477"/>
    </location>
</feature>
<keyword evidence="3" id="KW-1185">Reference proteome</keyword>
<proteinExistence type="predicted"/>
<gene>
    <name evidence="2" type="ORF">NE237_010944</name>
</gene>
<dbReference type="Proteomes" id="UP001141806">
    <property type="component" value="Unassembled WGS sequence"/>
</dbReference>
<feature type="compositionally biased region" description="Basic and acidic residues" evidence="1">
    <location>
        <begin position="76"/>
        <end position="91"/>
    </location>
</feature>
<dbReference type="EMBL" id="JAMYWD010000002">
    <property type="protein sequence ID" value="KAJ4980164.1"/>
    <property type="molecule type" value="Genomic_DNA"/>
</dbReference>
<evidence type="ECO:0000256" key="1">
    <source>
        <dbReference type="SAM" id="MobiDB-lite"/>
    </source>
</evidence>
<organism evidence="2 3">
    <name type="scientific">Protea cynaroides</name>
    <dbReference type="NCBI Taxonomy" id="273540"/>
    <lineage>
        <taxon>Eukaryota</taxon>
        <taxon>Viridiplantae</taxon>
        <taxon>Streptophyta</taxon>
        <taxon>Embryophyta</taxon>
        <taxon>Tracheophyta</taxon>
        <taxon>Spermatophyta</taxon>
        <taxon>Magnoliopsida</taxon>
        <taxon>Proteales</taxon>
        <taxon>Proteaceae</taxon>
        <taxon>Protea</taxon>
    </lineage>
</organism>
<protein>
    <submittedName>
        <fullName evidence="2">Uncharacterized protein</fullName>
    </submittedName>
</protein>
<accession>A0A9Q0L0N5</accession>
<feature type="compositionally biased region" description="Acidic residues" evidence="1">
    <location>
        <begin position="92"/>
        <end position="103"/>
    </location>
</feature>
<comment type="caution">
    <text evidence="2">The sequence shown here is derived from an EMBL/GenBank/DDBJ whole genome shotgun (WGS) entry which is preliminary data.</text>
</comment>
<name>A0A9Q0L0N5_9MAGN</name>
<evidence type="ECO:0000313" key="3">
    <source>
        <dbReference type="Proteomes" id="UP001141806"/>
    </source>
</evidence>
<feature type="region of interest" description="Disordered" evidence="1">
    <location>
        <begin position="59"/>
        <end position="103"/>
    </location>
</feature>
<evidence type="ECO:0000313" key="2">
    <source>
        <dbReference type="EMBL" id="KAJ4980164.1"/>
    </source>
</evidence>
<feature type="region of interest" description="Disordered" evidence="1">
    <location>
        <begin position="528"/>
        <end position="568"/>
    </location>
</feature>
<reference evidence="2" key="1">
    <citation type="journal article" date="2023" name="Plant J.">
        <title>The genome of the king protea, Protea cynaroides.</title>
        <authorList>
            <person name="Chang J."/>
            <person name="Duong T.A."/>
            <person name="Schoeman C."/>
            <person name="Ma X."/>
            <person name="Roodt D."/>
            <person name="Barker N."/>
            <person name="Li Z."/>
            <person name="Van de Peer Y."/>
            <person name="Mizrachi E."/>
        </authorList>
    </citation>
    <scope>NUCLEOTIDE SEQUENCE</scope>
    <source>
        <tissue evidence="2">Young leaves</tissue>
    </source>
</reference>